<dbReference type="GO" id="GO:0008168">
    <property type="term" value="F:methyltransferase activity"/>
    <property type="evidence" value="ECO:0007669"/>
    <property type="project" value="UniProtKB-KW"/>
</dbReference>
<dbReference type="GO" id="GO:0032259">
    <property type="term" value="P:methylation"/>
    <property type="evidence" value="ECO:0007669"/>
    <property type="project" value="UniProtKB-KW"/>
</dbReference>
<proteinExistence type="predicted"/>
<gene>
    <name evidence="1" type="ORF">NIE79_004585</name>
</gene>
<dbReference type="Gene3D" id="3.40.50.150">
    <property type="entry name" value="Vaccinia Virus protein VP39"/>
    <property type="match status" value="1"/>
</dbReference>
<keyword evidence="2" id="KW-1185">Reference proteome</keyword>
<accession>A0ABS9N7T7</accession>
<evidence type="ECO:0000313" key="2">
    <source>
        <dbReference type="Proteomes" id="UP001201629"/>
    </source>
</evidence>
<keyword evidence="1" id="KW-0489">Methyltransferase</keyword>
<dbReference type="SUPFAM" id="SSF53335">
    <property type="entry name" value="S-adenosyl-L-methionine-dependent methyltransferases"/>
    <property type="match status" value="1"/>
</dbReference>
<dbReference type="InterPro" id="IPR029063">
    <property type="entry name" value="SAM-dependent_MTases_sf"/>
</dbReference>
<name>A0ABS9N7T7_9ACTN</name>
<organism evidence="1 2">
    <name type="scientific">Micromonospora trifolii</name>
    <dbReference type="NCBI Taxonomy" id="2911208"/>
    <lineage>
        <taxon>Bacteria</taxon>
        <taxon>Bacillati</taxon>
        <taxon>Actinomycetota</taxon>
        <taxon>Actinomycetes</taxon>
        <taxon>Micromonosporales</taxon>
        <taxon>Micromonosporaceae</taxon>
        <taxon>Micromonospora</taxon>
    </lineage>
</organism>
<evidence type="ECO:0000313" key="1">
    <source>
        <dbReference type="EMBL" id="MCG5446021.1"/>
    </source>
</evidence>
<comment type="caution">
    <text evidence="1">The sequence shown here is derived from an EMBL/GenBank/DDBJ whole genome shotgun (WGS) entry which is preliminary data.</text>
</comment>
<sequence>MVDQRASSELLGNDALEQSAVVANCAMNRERQLSGVNSYTRELGFNPLDVLAAGPVGADRAEPLAAAGWLDLCCGTGRALIQASEQLRLAGLTERTVLVGVDLVDAFDPVPAPPLNLELICASVSNWAPTRMFNLITCLHGLHYVGDKLAVLTRAAGWLTPTGRLVADLDLSSIRLPDGRPAGQRLTARLRAAGFSYDSRRRRISCTGRRDARLPYSYLGADDRAGPNYTGQPAVHSHYAEDH</sequence>
<dbReference type="RefSeq" id="WP_238680960.1">
    <property type="nucleotide sequence ID" value="NZ_JAKKFD010000044.1"/>
</dbReference>
<reference evidence="1 2" key="1">
    <citation type="submission" date="2022-01" db="EMBL/GenBank/DDBJ databases">
        <authorList>
            <person name="Riesco R."/>
            <person name="Trujillo M.E."/>
        </authorList>
    </citation>
    <scope>NUCLEOTIDE SEQUENCE [LARGE SCALE GENOMIC DNA]</scope>
    <source>
        <strain evidence="1 2">NIE79</strain>
    </source>
</reference>
<keyword evidence="1" id="KW-0808">Transferase</keyword>
<dbReference type="Pfam" id="PF13489">
    <property type="entry name" value="Methyltransf_23"/>
    <property type="match status" value="1"/>
</dbReference>
<dbReference type="Proteomes" id="UP001201629">
    <property type="component" value="Unassembled WGS sequence"/>
</dbReference>
<dbReference type="EMBL" id="JAKKFD010000044">
    <property type="protein sequence ID" value="MCG5446021.1"/>
    <property type="molecule type" value="Genomic_DNA"/>
</dbReference>
<protein>
    <submittedName>
        <fullName evidence="1">Class I SAM-dependent methyltransferase</fullName>
    </submittedName>
</protein>